<dbReference type="Gene3D" id="3.40.50.1820">
    <property type="entry name" value="alpha/beta hydrolase"/>
    <property type="match status" value="1"/>
</dbReference>
<dbReference type="InterPro" id="IPR000073">
    <property type="entry name" value="AB_hydrolase_1"/>
</dbReference>
<keyword evidence="6" id="KW-0963">Cytoplasm</keyword>
<dbReference type="Proteomes" id="UP000266841">
    <property type="component" value="Unassembled WGS sequence"/>
</dbReference>
<comment type="catalytic activity">
    <reaction evidence="1">
        <text>Release of N-terminal proline from a peptide.</text>
        <dbReference type="EC" id="3.4.11.5"/>
    </reaction>
</comment>
<dbReference type="EMBL" id="AGNL01002636">
    <property type="protein sequence ID" value="EJK75952.1"/>
    <property type="molecule type" value="Genomic_DNA"/>
</dbReference>
<feature type="region of interest" description="Disordered" evidence="10">
    <location>
        <begin position="1"/>
        <end position="63"/>
    </location>
</feature>
<evidence type="ECO:0000313" key="12">
    <source>
        <dbReference type="EMBL" id="EJK75952.1"/>
    </source>
</evidence>
<evidence type="ECO:0000256" key="3">
    <source>
        <dbReference type="ARBA" id="ARBA00010088"/>
    </source>
</evidence>
<dbReference type="GO" id="GO:0006508">
    <property type="term" value="P:proteolysis"/>
    <property type="evidence" value="ECO:0007669"/>
    <property type="project" value="UniProtKB-KW"/>
</dbReference>
<evidence type="ECO:0000256" key="4">
    <source>
        <dbReference type="ARBA" id="ARBA00012568"/>
    </source>
</evidence>
<gene>
    <name evidence="12" type="ORF">THAOC_02303</name>
</gene>
<dbReference type="GO" id="GO:0005737">
    <property type="term" value="C:cytoplasm"/>
    <property type="evidence" value="ECO:0007669"/>
    <property type="project" value="UniProtKB-SubCell"/>
</dbReference>
<dbReference type="InterPro" id="IPR005944">
    <property type="entry name" value="Pro_iminopeptidase"/>
</dbReference>
<evidence type="ECO:0000259" key="11">
    <source>
        <dbReference type="Pfam" id="PF00561"/>
    </source>
</evidence>
<dbReference type="InterPro" id="IPR029058">
    <property type="entry name" value="AB_hydrolase_fold"/>
</dbReference>
<feature type="domain" description="AB hydrolase-1" evidence="11">
    <location>
        <begin position="108"/>
        <end position="209"/>
    </location>
</feature>
<feature type="compositionally biased region" description="Polar residues" evidence="10">
    <location>
        <begin position="230"/>
        <end position="240"/>
    </location>
</feature>
<evidence type="ECO:0000256" key="6">
    <source>
        <dbReference type="ARBA" id="ARBA00022490"/>
    </source>
</evidence>
<dbReference type="Pfam" id="PF00561">
    <property type="entry name" value="Abhydrolase_1"/>
    <property type="match status" value="1"/>
</dbReference>
<dbReference type="AlphaFoldDB" id="K0TQF4"/>
<dbReference type="GO" id="GO:0004177">
    <property type="term" value="F:aminopeptidase activity"/>
    <property type="evidence" value="ECO:0007669"/>
    <property type="project" value="UniProtKB-KW"/>
</dbReference>
<proteinExistence type="inferred from homology"/>
<comment type="subcellular location">
    <subcellularLocation>
        <location evidence="2">Cytoplasm</location>
    </subcellularLocation>
</comment>
<evidence type="ECO:0000313" key="13">
    <source>
        <dbReference type="Proteomes" id="UP000266841"/>
    </source>
</evidence>
<keyword evidence="5" id="KW-0031">Aminopeptidase</keyword>
<evidence type="ECO:0000256" key="9">
    <source>
        <dbReference type="ARBA" id="ARBA00029605"/>
    </source>
</evidence>
<evidence type="ECO:0000256" key="8">
    <source>
        <dbReference type="ARBA" id="ARBA00022801"/>
    </source>
</evidence>
<keyword evidence="8" id="KW-0378">Hydrolase</keyword>
<name>K0TQF4_THAOC</name>
<protein>
    <recommendedName>
        <fullName evidence="4">prolyl aminopeptidase</fullName>
        <ecNumber evidence="4">3.4.11.5</ecNumber>
    </recommendedName>
    <alternativeName>
        <fullName evidence="9">Prolyl aminopeptidase</fullName>
    </alternativeName>
</protein>
<dbReference type="EC" id="3.4.11.5" evidence="4"/>
<dbReference type="SUPFAM" id="SSF53474">
    <property type="entry name" value="alpha/beta-Hydrolases"/>
    <property type="match status" value="1"/>
</dbReference>
<organism evidence="12 13">
    <name type="scientific">Thalassiosira oceanica</name>
    <name type="common">Marine diatom</name>
    <dbReference type="NCBI Taxonomy" id="159749"/>
    <lineage>
        <taxon>Eukaryota</taxon>
        <taxon>Sar</taxon>
        <taxon>Stramenopiles</taxon>
        <taxon>Ochrophyta</taxon>
        <taxon>Bacillariophyta</taxon>
        <taxon>Coscinodiscophyceae</taxon>
        <taxon>Thalassiosirophycidae</taxon>
        <taxon>Thalassiosirales</taxon>
        <taxon>Thalassiosiraceae</taxon>
        <taxon>Thalassiosira</taxon>
    </lineage>
</organism>
<dbReference type="PANTHER" id="PTHR43722">
    <property type="entry name" value="PROLINE IMINOPEPTIDASE"/>
    <property type="match status" value="1"/>
</dbReference>
<evidence type="ECO:0000256" key="7">
    <source>
        <dbReference type="ARBA" id="ARBA00022670"/>
    </source>
</evidence>
<evidence type="ECO:0000256" key="2">
    <source>
        <dbReference type="ARBA" id="ARBA00004496"/>
    </source>
</evidence>
<feature type="region of interest" description="Disordered" evidence="10">
    <location>
        <begin position="230"/>
        <end position="261"/>
    </location>
</feature>
<evidence type="ECO:0000256" key="1">
    <source>
        <dbReference type="ARBA" id="ARBA00001585"/>
    </source>
</evidence>
<evidence type="ECO:0000256" key="10">
    <source>
        <dbReference type="SAM" id="MobiDB-lite"/>
    </source>
</evidence>
<dbReference type="PANTHER" id="PTHR43722:SF1">
    <property type="entry name" value="PROLINE IMINOPEPTIDASE"/>
    <property type="match status" value="1"/>
</dbReference>
<dbReference type="OrthoDB" id="202137at2759"/>
<dbReference type="InterPro" id="IPR002410">
    <property type="entry name" value="Peptidase_S33"/>
</dbReference>
<accession>K0TQF4</accession>
<dbReference type="eggNOG" id="ENOG502QPPY">
    <property type="taxonomic scope" value="Eukaryota"/>
</dbReference>
<dbReference type="PRINTS" id="PR00793">
    <property type="entry name" value="PROAMNOPTASE"/>
</dbReference>
<sequence>MHRAQTMQWHCPPEPDVSECENLEEGHGRRQTTAAAERRGDAPTLRGLFTPPPIYNETSEATRDADFVTEVTSGTLETEDGSPHVLAYEVHSRRPNNDGATTRGLTALFLHGGPGAACNPGHVRFFDPSLYQHVVLLDQRGCGKSTPKGETKCNRIELLVLDIERLRLHLFDQNSAYDVILGGSWGCTLALAYAHAYPRSVRAMVLRGVCMFRPQEIDWLFGDPPTIVGSENSSSKTSNLRDLLNGGNAGRPASTTTKDEQEGQLINTASQLFPNAWNDFVTGGRSRQIVLNAPTNTDNPRSALQGHYHQLMGKDSLMRIQALKSWMKWEMGIYSRGLSHKTESKQSEPEAQLLVWNPHTKSWSYEDAGDPLDMSSTPVDKDIAQSLRRFSKASNAPQQQQIQPLLVQQMRLSNQEREDISRSHRQNGFVSDQYVPAQAILTCFYSTNDDFVMNGYRTFMSLSPPDGIAIESWYSSKLPPASGHADECISNIADEEILYPLPPTIAIQGGRDGICPPDTSLDLHALWPQLELRIAMNSGHSMYDKVISGEIINALDRLAHGL</sequence>
<comment type="caution">
    <text evidence="12">The sequence shown here is derived from an EMBL/GenBank/DDBJ whole genome shotgun (WGS) entry which is preliminary data.</text>
</comment>
<keyword evidence="7" id="KW-0645">Protease</keyword>
<reference evidence="12 13" key="1">
    <citation type="journal article" date="2012" name="Genome Biol.">
        <title>Genome and low-iron response of an oceanic diatom adapted to chronic iron limitation.</title>
        <authorList>
            <person name="Lommer M."/>
            <person name="Specht M."/>
            <person name="Roy A.S."/>
            <person name="Kraemer L."/>
            <person name="Andreson R."/>
            <person name="Gutowska M.A."/>
            <person name="Wolf J."/>
            <person name="Bergner S.V."/>
            <person name="Schilhabel M.B."/>
            <person name="Klostermeier U.C."/>
            <person name="Beiko R.G."/>
            <person name="Rosenstiel P."/>
            <person name="Hippler M."/>
            <person name="Laroche J."/>
        </authorList>
    </citation>
    <scope>NUCLEOTIDE SEQUENCE [LARGE SCALE GENOMIC DNA]</scope>
    <source>
        <strain evidence="12 13">CCMP1005</strain>
    </source>
</reference>
<comment type="similarity">
    <text evidence="3">Belongs to the peptidase S33 family.</text>
</comment>
<keyword evidence="13" id="KW-1185">Reference proteome</keyword>
<evidence type="ECO:0000256" key="5">
    <source>
        <dbReference type="ARBA" id="ARBA00022438"/>
    </source>
</evidence>